<dbReference type="AlphaFoldDB" id="A0A0E9S8X2"/>
<protein>
    <submittedName>
        <fullName evidence="1">Uncharacterized protein</fullName>
    </submittedName>
</protein>
<organism evidence="1">
    <name type="scientific">Anguilla anguilla</name>
    <name type="common">European freshwater eel</name>
    <name type="synonym">Muraena anguilla</name>
    <dbReference type="NCBI Taxonomy" id="7936"/>
    <lineage>
        <taxon>Eukaryota</taxon>
        <taxon>Metazoa</taxon>
        <taxon>Chordata</taxon>
        <taxon>Craniata</taxon>
        <taxon>Vertebrata</taxon>
        <taxon>Euteleostomi</taxon>
        <taxon>Actinopterygii</taxon>
        <taxon>Neopterygii</taxon>
        <taxon>Teleostei</taxon>
        <taxon>Anguilliformes</taxon>
        <taxon>Anguillidae</taxon>
        <taxon>Anguilla</taxon>
    </lineage>
</organism>
<reference evidence="1" key="1">
    <citation type="submission" date="2014-11" db="EMBL/GenBank/DDBJ databases">
        <authorList>
            <person name="Amaro Gonzalez C."/>
        </authorList>
    </citation>
    <scope>NUCLEOTIDE SEQUENCE</scope>
</reference>
<name>A0A0E9S8X2_ANGAN</name>
<proteinExistence type="predicted"/>
<dbReference type="EMBL" id="GBXM01070748">
    <property type="protein sequence ID" value="JAH37829.1"/>
    <property type="molecule type" value="Transcribed_RNA"/>
</dbReference>
<evidence type="ECO:0000313" key="1">
    <source>
        <dbReference type="EMBL" id="JAH37829.1"/>
    </source>
</evidence>
<sequence>MFNDYSESGPQFHTSCNRCHILQCDAYFHYCTGALELT</sequence>
<reference evidence="1" key="2">
    <citation type="journal article" date="2015" name="Fish Shellfish Immunol.">
        <title>Early steps in the European eel (Anguilla anguilla)-Vibrio vulnificus interaction in the gills: Role of the RtxA13 toxin.</title>
        <authorList>
            <person name="Callol A."/>
            <person name="Pajuelo D."/>
            <person name="Ebbesson L."/>
            <person name="Teles M."/>
            <person name="MacKenzie S."/>
            <person name="Amaro C."/>
        </authorList>
    </citation>
    <scope>NUCLEOTIDE SEQUENCE</scope>
</reference>
<accession>A0A0E9S8X2</accession>